<evidence type="ECO:0000313" key="3">
    <source>
        <dbReference type="Proteomes" id="UP001157006"/>
    </source>
</evidence>
<gene>
    <name evidence="2" type="ORF">VFH_VI150840</name>
</gene>
<dbReference type="PANTHER" id="PTHR31286:SF167">
    <property type="entry name" value="OS09G0268800 PROTEIN"/>
    <property type="match status" value="1"/>
</dbReference>
<dbReference type="InterPro" id="IPR040256">
    <property type="entry name" value="At4g02000-like"/>
</dbReference>
<dbReference type="PANTHER" id="PTHR31286">
    <property type="entry name" value="GLYCINE-RICH CELL WALL STRUCTURAL PROTEIN 1.8-LIKE"/>
    <property type="match status" value="1"/>
</dbReference>
<evidence type="ECO:0000259" key="1">
    <source>
        <dbReference type="Pfam" id="PF14111"/>
    </source>
</evidence>
<feature type="domain" description="DUF4283" evidence="1">
    <location>
        <begin position="3"/>
        <end position="58"/>
    </location>
</feature>
<dbReference type="AlphaFoldDB" id="A0AAV1BCB9"/>
<evidence type="ECO:0000313" key="2">
    <source>
        <dbReference type="EMBL" id="CAI8619014.1"/>
    </source>
</evidence>
<accession>A0AAV1BCB9</accession>
<dbReference type="EMBL" id="OX451741">
    <property type="protein sequence ID" value="CAI8619014.1"/>
    <property type="molecule type" value="Genomic_DNA"/>
</dbReference>
<protein>
    <recommendedName>
        <fullName evidence="1">DUF4283 domain-containing protein</fullName>
    </recommendedName>
</protein>
<dbReference type="InterPro" id="IPR025558">
    <property type="entry name" value="DUF4283"/>
</dbReference>
<sequence length="203" mass="23611">MLGAWKLKNQMEVQELSKNLFLFRFAIKRDLESVLKNGPWSFDINLLILSRISGEEQPSDLNMHYGIFWVRIYELPLMLRFKAKTKKIGGILGQFEELDTKEAHGNERFLRIKFTIDLKKPLKRGTMDTNSRIVKLLGELSEEGFEDLEDQDLSFGTCLRASPSPRVQEEMRKKDCTSSSCSKSLFNISSRHSRCKTREITNW</sequence>
<proteinExistence type="predicted"/>
<dbReference type="Pfam" id="PF14111">
    <property type="entry name" value="DUF4283"/>
    <property type="match status" value="1"/>
</dbReference>
<organism evidence="2 3">
    <name type="scientific">Vicia faba</name>
    <name type="common">Broad bean</name>
    <name type="synonym">Faba vulgaris</name>
    <dbReference type="NCBI Taxonomy" id="3906"/>
    <lineage>
        <taxon>Eukaryota</taxon>
        <taxon>Viridiplantae</taxon>
        <taxon>Streptophyta</taxon>
        <taxon>Embryophyta</taxon>
        <taxon>Tracheophyta</taxon>
        <taxon>Spermatophyta</taxon>
        <taxon>Magnoliopsida</taxon>
        <taxon>eudicotyledons</taxon>
        <taxon>Gunneridae</taxon>
        <taxon>Pentapetalae</taxon>
        <taxon>rosids</taxon>
        <taxon>fabids</taxon>
        <taxon>Fabales</taxon>
        <taxon>Fabaceae</taxon>
        <taxon>Papilionoideae</taxon>
        <taxon>50 kb inversion clade</taxon>
        <taxon>NPAAA clade</taxon>
        <taxon>Hologalegina</taxon>
        <taxon>IRL clade</taxon>
        <taxon>Fabeae</taxon>
        <taxon>Vicia</taxon>
    </lineage>
</organism>
<reference evidence="2 3" key="1">
    <citation type="submission" date="2023-01" db="EMBL/GenBank/DDBJ databases">
        <authorList>
            <person name="Kreplak J."/>
        </authorList>
    </citation>
    <scope>NUCLEOTIDE SEQUENCE [LARGE SCALE GENOMIC DNA]</scope>
</reference>
<dbReference type="Proteomes" id="UP001157006">
    <property type="component" value="Chromosome 6"/>
</dbReference>
<keyword evidence="3" id="KW-1185">Reference proteome</keyword>
<name>A0AAV1BCB9_VICFA</name>